<sequence length="265" mass="31069">MEPNLSGVPETLLIPLWAKAAETRRKRPIFRDERAVAMIERIDYDFSRFAKAWRSQIGIVVRTGILDRAAREFMAEHPDGVVINLGCGLDTRFHRVDNGRIAWYEVDLPEVIRIRRRFFEESDRYRMIAGSVLEEGWLAEVAPNGRPVLIIAEGLLMYFSEAEVRELLGRLAAHFPGAAMLLEMLTPTCVRLSAQHDTVSRMGLRFQWGIPDGRALERLDPRIRWLAEWNYFDYHRRRWRYWGWLALIPAFKNNFNGRIVRIRFV</sequence>
<dbReference type="Proteomes" id="UP000295008">
    <property type="component" value="Unassembled WGS sequence"/>
</dbReference>
<evidence type="ECO:0000313" key="3">
    <source>
        <dbReference type="EMBL" id="TCL76962.1"/>
    </source>
</evidence>
<evidence type="ECO:0000313" key="4">
    <source>
        <dbReference type="Proteomes" id="UP000295008"/>
    </source>
</evidence>
<dbReference type="AlphaFoldDB" id="A0A4R1SE64"/>
<dbReference type="RefSeq" id="WP_132012350.1">
    <property type="nucleotide sequence ID" value="NZ_SLUN01000001.1"/>
</dbReference>
<evidence type="ECO:0000256" key="2">
    <source>
        <dbReference type="ARBA" id="ARBA00022679"/>
    </source>
</evidence>
<dbReference type="EMBL" id="SLUN01000001">
    <property type="protein sequence ID" value="TCL76962.1"/>
    <property type="molecule type" value="Genomic_DNA"/>
</dbReference>
<dbReference type="Gene3D" id="3.40.50.150">
    <property type="entry name" value="Vaccinia Virus protein VP39"/>
    <property type="match status" value="1"/>
</dbReference>
<dbReference type="InterPro" id="IPR007213">
    <property type="entry name" value="Ppm1/Ppm2/Tcmp"/>
</dbReference>
<keyword evidence="4" id="KW-1185">Reference proteome</keyword>
<reference evidence="3 4" key="1">
    <citation type="submission" date="2019-03" db="EMBL/GenBank/DDBJ databases">
        <title>Genomic Encyclopedia of Type Strains, Phase IV (KMG-IV): sequencing the most valuable type-strain genomes for metagenomic binning, comparative biology and taxonomic classification.</title>
        <authorList>
            <person name="Goeker M."/>
        </authorList>
    </citation>
    <scope>NUCLEOTIDE SEQUENCE [LARGE SCALE GENOMIC DNA]</scope>
    <source>
        <strain evidence="3 4">LX-B</strain>
    </source>
</reference>
<name>A0A4R1SE64_HYDET</name>
<dbReference type="InterPro" id="IPR029063">
    <property type="entry name" value="SAM-dependent_MTases_sf"/>
</dbReference>
<accession>A0A4R1SE64</accession>
<dbReference type="PANTHER" id="PTHR43619:SF2">
    <property type="entry name" value="S-ADENOSYL-L-METHIONINE-DEPENDENT METHYLTRANSFERASES SUPERFAMILY PROTEIN"/>
    <property type="match status" value="1"/>
</dbReference>
<protein>
    <submittedName>
        <fullName evidence="3">O-methyltransferase involved in polyketide biosynthesis</fullName>
    </submittedName>
</protein>
<comment type="caution">
    <text evidence="3">The sequence shown here is derived from an EMBL/GenBank/DDBJ whole genome shotgun (WGS) entry which is preliminary data.</text>
</comment>
<dbReference type="GO" id="GO:0032259">
    <property type="term" value="P:methylation"/>
    <property type="evidence" value="ECO:0007669"/>
    <property type="project" value="UniProtKB-KW"/>
</dbReference>
<dbReference type="OrthoDB" id="9800233at2"/>
<dbReference type="PIRSF" id="PIRSF028177">
    <property type="entry name" value="Polyketide_synth_Omtfrase_TcmP"/>
    <property type="match status" value="1"/>
</dbReference>
<proteinExistence type="predicted"/>
<dbReference type="SUPFAM" id="SSF53335">
    <property type="entry name" value="S-adenosyl-L-methionine-dependent methyltransferases"/>
    <property type="match status" value="1"/>
</dbReference>
<gene>
    <name evidence="3" type="ORF">EDC14_1001247</name>
</gene>
<keyword evidence="2 3" id="KW-0808">Transferase</keyword>
<dbReference type="Pfam" id="PF04072">
    <property type="entry name" value="LCM"/>
    <property type="match status" value="1"/>
</dbReference>
<evidence type="ECO:0000256" key="1">
    <source>
        <dbReference type="ARBA" id="ARBA00022603"/>
    </source>
</evidence>
<dbReference type="InterPro" id="IPR016874">
    <property type="entry name" value="TcmP-like"/>
</dbReference>
<dbReference type="PANTHER" id="PTHR43619">
    <property type="entry name" value="S-ADENOSYL-L-METHIONINE-DEPENDENT METHYLTRANSFERASE YKTD-RELATED"/>
    <property type="match status" value="1"/>
</dbReference>
<dbReference type="GO" id="GO:0008168">
    <property type="term" value="F:methyltransferase activity"/>
    <property type="evidence" value="ECO:0007669"/>
    <property type="project" value="UniProtKB-KW"/>
</dbReference>
<organism evidence="3 4">
    <name type="scientific">Hydrogenispora ethanolica</name>
    <dbReference type="NCBI Taxonomy" id="1082276"/>
    <lineage>
        <taxon>Bacteria</taxon>
        <taxon>Bacillati</taxon>
        <taxon>Bacillota</taxon>
        <taxon>Hydrogenispora</taxon>
    </lineage>
</organism>
<keyword evidence="1 3" id="KW-0489">Methyltransferase</keyword>